<dbReference type="InterPro" id="IPR036388">
    <property type="entry name" value="WH-like_DNA-bd_sf"/>
</dbReference>
<dbReference type="GO" id="GO:0006282">
    <property type="term" value="P:regulation of DNA repair"/>
    <property type="evidence" value="ECO:0007669"/>
    <property type="project" value="UniProtKB-UniRule"/>
</dbReference>
<comment type="subcellular location">
    <subcellularLocation>
        <location evidence="1 5">Cytoplasm</location>
    </subcellularLocation>
</comment>
<evidence type="ECO:0000256" key="3">
    <source>
        <dbReference type="ARBA" id="ARBA00018111"/>
    </source>
</evidence>
<comment type="similarity">
    <text evidence="2 5">Belongs to the RecX family.</text>
</comment>
<evidence type="ECO:0000256" key="5">
    <source>
        <dbReference type="HAMAP-Rule" id="MF_01114"/>
    </source>
</evidence>
<keyword evidence="4 5" id="KW-0963">Cytoplasm</keyword>
<comment type="function">
    <text evidence="5">Modulates RecA activity.</text>
</comment>
<evidence type="ECO:0000259" key="8">
    <source>
        <dbReference type="Pfam" id="PF21982"/>
    </source>
</evidence>
<evidence type="ECO:0000256" key="1">
    <source>
        <dbReference type="ARBA" id="ARBA00004496"/>
    </source>
</evidence>
<dbReference type="Proteomes" id="UP000315283">
    <property type="component" value="Unassembled WGS sequence"/>
</dbReference>
<dbReference type="AlphaFoldDB" id="A0A520N379"/>
<gene>
    <name evidence="5" type="primary">recX</name>
    <name evidence="9" type="ORF">EVA97_03465</name>
</gene>
<evidence type="ECO:0000259" key="6">
    <source>
        <dbReference type="Pfam" id="PF02631"/>
    </source>
</evidence>
<dbReference type="PANTHER" id="PTHR33602">
    <property type="entry name" value="REGULATORY PROTEIN RECX FAMILY PROTEIN"/>
    <property type="match status" value="1"/>
</dbReference>
<dbReference type="Pfam" id="PF21981">
    <property type="entry name" value="RecX_HTH3"/>
    <property type="match status" value="1"/>
</dbReference>
<dbReference type="InterPro" id="IPR053924">
    <property type="entry name" value="RecX_HTH_2nd"/>
</dbReference>
<comment type="caution">
    <text evidence="9">The sequence shown here is derived from an EMBL/GenBank/DDBJ whole genome shotgun (WGS) entry which is preliminary data.</text>
</comment>
<dbReference type="GO" id="GO:0005737">
    <property type="term" value="C:cytoplasm"/>
    <property type="evidence" value="ECO:0007669"/>
    <property type="project" value="UniProtKB-SubCell"/>
</dbReference>
<dbReference type="InterPro" id="IPR053926">
    <property type="entry name" value="RecX_HTH_1st"/>
</dbReference>
<evidence type="ECO:0000256" key="4">
    <source>
        <dbReference type="ARBA" id="ARBA00022490"/>
    </source>
</evidence>
<sequence>MTDELFKLIYNKALDLLSRREHSQKEIKDKLLKRFDESDQINKAVEKLVSSNLVNNYRFAELYVISRKRKGFGPKKIAYELLTKGIGESISQEIIDNEGKWADSAKKVFMKKFKNGPSDDLKESIKQKSFLQNRGFSFKEIESVFLNDML</sequence>
<reference evidence="9 10" key="1">
    <citation type="submission" date="2019-02" db="EMBL/GenBank/DDBJ databases">
        <title>Prokaryotic population dynamics and viral predation in marine succession experiment using metagenomics: the confinement effect.</title>
        <authorList>
            <person name="Haro-Moreno J.M."/>
            <person name="Rodriguez-Valera F."/>
            <person name="Lopez-Perez M."/>
        </authorList>
    </citation>
    <scope>NUCLEOTIDE SEQUENCE [LARGE SCALE GENOMIC DNA]</scope>
    <source>
        <strain evidence="9">MED-G164</strain>
    </source>
</reference>
<evidence type="ECO:0000313" key="10">
    <source>
        <dbReference type="Proteomes" id="UP000315283"/>
    </source>
</evidence>
<feature type="domain" description="RecX third three-helical" evidence="7">
    <location>
        <begin position="103"/>
        <end position="144"/>
    </location>
</feature>
<proteinExistence type="inferred from homology"/>
<feature type="domain" description="RecX first three-helical" evidence="8">
    <location>
        <begin position="10"/>
        <end position="48"/>
    </location>
</feature>
<dbReference type="Gene3D" id="1.10.10.10">
    <property type="entry name" value="Winged helix-like DNA-binding domain superfamily/Winged helix DNA-binding domain"/>
    <property type="match status" value="3"/>
</dbReference>
<accession>A0A520N379</accession>
<dbReference type="PANTHER" id="PTHR33602:SF1">
    <property type="entry name" value="REGULATORY PROTEIN RECX FAMILY PROTEIN"/>
    <property type="match status" value="1"/>
</dbReference>
<evidence type="ECO:0000259" key="7">
    <source>
        <dbReference type="Pfam" id="PF21981"/>
    </source>
</evidence>
<feature type="domain" description="RecX second three-helical" evidence="6">
    <location>
        <begin position="57"/>
        <end position="92"/>
    </location>
</feature>
<evidence type="ECO:0000256" key="2">
    <source>
        <dbReference type="ARBA" id="ARBA00009695"/>
    </source>
</evidence>
<name>A0A520N379_9GAMM</name>
<organism evidence="9 10">
    <name type="scientific">SAR86 cluster bacterium</name>
    <dbReference type="NCBI Taxonomy" id="2030880"/>
    <lineage>
        <taxon>Bacteria</taxon>
        <taxon>Pseudomonadati</taxon>
        <taxon>Pseudomonadota</taxon>
        <taxon>Gammaproteobacteria</taxon>
        <taxon>SAR86 cluster</taxon>
    </lineage>
</organism>
<dbReference type="EMBL" id="SHBJ01000023">
    <property type="protein sequence ID" value="RZO27941.1"/>
    <property type="molecule type" value="Genomic_DNA"/>
</dbReference>
<dbReference type="InterPro" id="IPR003783">
    <property type="entry name" value="Regulatory_RecX"/>
</dbReference>
<dbReference type="InterPro" id="IPR053925">
    <property type="entry name" value="RecX_HTH_3rd"/>
</dbReference>
<evidence type="ECO:0000313" key="9">
    <source>
        <dbReference type="EMBL" id="RZO27941.1"/>
    </source>
</evidence>
<dbReference type="HAMAP" id="MF_01114">
    <property type="entry name" value="RecX"/>
    <property type="match status" value="1"/>
</dbReference>
<dbReference type="Pfam" id="PF02631">
    <property type="entry name" value="RecX_HTH2"/>
    <property type="match status" value="1"/>
</dbReference>
<dbReference type="Pfam" id="PF21982">
    <property type="entry name" value="RecX_HTH1"/>
    <property type="match status" value="1"/>
</dbReference>
<protein>
    <recommendedName>
        <fullName evidence="3 5">Regulatory protein RecX</fullName>
    </recommendedName>
</protein>